<sequence length="119" mass="13230">MMYGQHRQPVATGPKLPPFHGVSPRVTAQTYQSHRGEYVSIIFELTGPGEFTCGATGAAVKVVGVPEAVEVSRVCEFICYVDPATGELTYFQHAMLDDEFDFEVYRRLVNLTSKVPQLF</sequence>
<accession>A0AAW0F7K1</accession>
<evidence type="ECO:0000313" key="5">
    <source>
        <dbReference type="Proteomes" id="UP001430356"/>
    </source>
</evidence>
<dbReference type="GO" id="GO:0006310">
    <property type="term" value="P:DNA recombination"/>
    <property type="evidence" value="ECO:0007669"/>
    <property type="project" value="InterPro"/>
</dbReference>
<dbReference type="GO" id="GO:0031981">
    <property type="term" value="C:nuclear lumen"/>
    <property type="evidence" value="ECO:0007669"/>
    <property type="project" value="UniProtKB-ARBA"/>
</dbReference>
<evidence type="ECO:0000313" key="4">
    <source>
        <dbReference type="EMBL" id="KAK7201260.1"/>
    </source>
</evidence>
<dbReference type="EMBL" id="JAECZO010000013">
    <property type="protein sequence ID" value="KAK7201260.1"/>
    <property type="molecule type" value="Genomic_DNA"/>
</dbReference>
<dbReference type="AlphaFoldDB" id="A0AAW0F7K1"/>
<dbReference type="InterPro" id="IPR012340">
    <property type="entry name" value="NA-bd_OB-fold"/>
</dbReference>
<comment type="caution">
    <text evidence="4">The sequence shown here is derived from an EMBL/GenBank/DDBJ whole genome shotgun (WGS) entry which is preliminary data.</text>
</comment>
<evidence type="ECO:0000256" key="1">
    <source>
        <dbReference type="ARBA" id="ARBA00004123"/>
    </source>
</evidence>
<dbReference type="SUPFAM" id="SSF50249">
    <property type="entry name" value="Nucleic acid-binding proteins"/>
    <property type="match status" value="1"/>
</dbReference>
<dbReference type="Proteomes" id="UP001430356">
    <property type="component" value="Unassembled WGS sequence"/>
</dbReference>
<reference evidence="4 5" key="1">
    <citation type="journal article" date="2021" name="MBio">
        <title>A New Model Trypanosomatid, Novymonas esmeraldas: Genomic Perception of Its 'Candidatus Pandoraea novymonadis' Endosymbiont.</title>
        <authorList>
            <person name="Zakharova A."/>
            <person name="Saura A."/>
            <person name="Butenko A."/>
            <person name="Podesvova L."/>
            <person name="Warmusova S."/>
            <person name="Kostygov A.Y."/>
            <person name="Nenarokova A."/>
            <person name="Lukes J."/>
            <person name="Opperdoes F.R."/>
            <person name="Yurchenko V."/>
        </authorList>
    </citation>
    <scope>NUCLEOTIDE SEQUENCE [LARGE SCALE GENOMIC DNA]</scope>
    <source>
        <strain evidence="4 5">E262AT.01</strain>
    </source>
</reference>
<protein>
    <submittedName>
        <fullName evidence="4">Replication factor A protein 3</fullName>
    </submittedName>
</protein>
<keyword evidence="3" id="KW-0539">Nucleus</keyword>
<organism evidence="4 5">
    <name type="scientific">Novymonas esmeraldas</name>
    <dbReference type="NCBI Taxonomy" id="1808958"/>
    <lineage>
        <taxon>Eukaryota</taxon>
        <taxon>Discoba</taxon>
        <taxon>Euglenozoa</taxon>
        <taxon>Kinetoplastea</taxon>
        <taxon>Metakinetoplastina</taxon>
        <taxon>Trypanosomatida</taxon>
        <taxon>Trypanosomatidae</taxon>
        <taxon>Novymonas</taxon>
    </lineage>
</organism>
<dbReference type="GO" id="GO:0006281">
    <property type="term" value="P:DNA repair"/>
    <property type="evidence" value="ECO:0007669"/>
    <property type="project" value="InterPro"/>
</dbReference>
<dbReference type="GO" id="GO:0006260">
    <property type="term" value="P:DNA replication"/>
    <property type="evidence" value="ECO:0007669"/>
    <property type="project" value="InterPro"/>
</dbReference>
<dbReference type="Gene3D" id="2.40.50.140">
    <property type="entry name" value="Nucleic acid-binding proteins"/>
    <property type="match status" value="1"/>
</dbReference>
<keyword evidence="5" id="KW-1185">Reference proteome</keyword>
<name>A0AAW0F7K1_9TRYP</name>
<comment type="subcellular location">
    <subcellularLocation>
        <location evidence="1">Nucleus</location>
    </subcellularLocation>
</comment>
<evidence type="ECO:0000256" key="2">
    <source>
        <dbReference type="ARBA" id="ARBA00009761"/>
    </source>
</evidence>
<dbReference type="Pfam" id="PF08661">
    <property type="entry name" value="Rep_fac-A_3"/>
    <property type="match status" value="1"/>
</dbReference>
<dbReference type="GO" id="GO:0003677">
    <property type="term" value="F:DNA binding"/>
    <property type="evidence" value="ECO:0007669"/>
    <property type="project" value="InterPro"/>
</dbReference>
<proteinExistence type="inferred from homology"/>
<comment type="similarity">
    <text evidence="2">Belongs to the replication factor A protein 3 family.</text>
</comment>
<dbReference type="InterPro" id="IPR013970">
    <property type="entry name" value="Rfa2"/>
</dbReference>
<gene>
    <name evidence="4" type="ORF">NESM_000187700</name>
</gene>
<evidence type="ECO:0000256" key="3">
    <source>
        <dbReference type="ARBA" id="ARBA00023242"/>
    </source>
</evidence>